<gene>
    <name evidence="2" type="ORF">EZS27_036630</name>
</gene>
<name>A0A5J4PU63_9ZZZZ</name>
<reference evidence="2" key="1">
    <citation type="submission" date="2019-03" db="EMBL/GenBank/DDBJ databases">
        <title>Single cell metagenomics reveals metabolic interactions within the superorganism composed of flagellate Streblomastix strix and complex community of Bacteroidetes bacteria on its surface.</title>
        <authorList>
            <person name="Treitli S.C."/>
            <person name="Kolisko M."/>
            <person name="Husnik F."/>
            <person name="Keeling P."/>
            <person name="Hampl V."/>
        </authorList>
    </citation>
    <scope>NUCLEOTIDE SEQUENCE</scope>
    <source>
        <strain evidence="2">STM</strain>
    </source>
</reference>
<protein>
    <recommendedName>
        <fullName evidence="1">Mannosylglycerate hydrolase MGH1-like glycoside hydrolase domain-containing protein</fullName>
    </recommendedName>
</protein>
<evidence type="ECO:0000313" key="2">
    <source>
        <dbReference type="EMBL" id="KAA6312440.1"/>
    </source>
</evidence>
<feature type="non-terminal residue" evidence="2">
    <location>
        <position position="1"/>
    </location>
</feature>
<dbReference type="GO" id="GO:0005975">
    <property type="term" value="P:carbohydrate metabolic process"/>
    <property type="evidence" value="ECO:0007669"/>
    <property type="project" value="InterPro"/>
</dbReference>
<accession>A0A5J4PU63</accession>
<dbReference type="SUPFAM" id="SSF48208">
    <property type="entry name" value="Six-hairpin glycosidases"/>
    <property type="match status" value="1"/>
</dbReference>
<dbReference type="Pfam" id="PF22422">
    <property type="entry name" value="MGH1-like_GH"/>
    <property type="match status" value="1"/>
</dbReference>
<dbReference type="InterPro" id="IPR012341">
    <property type="entry name" value="6hp_glycosidase-like_sf"/>
</dbReference>
<dbReference type="AlphaFoldDB" id="A0A5J4PU63"/>
<proteinExistence type="predicted"/>
<dbReference type="EMBL" id="SNRY01006509">
    <property type="protein sequence ID" value="KAA6312440.1"/>
    <property type="molecule type" value="Genomic_DNA"/>
</dbReference>
<evidence type="ECO:0000259" key="1">
    <source>
        <dbReference type="Pfam" id="PF22422"/>
    </source>
</evidence>
<dbReference type="InterPro" id="IPR054491">
    <property type="entry name" value="MGH1-like_GH"/>
</dbReference>
<organism evidence="2">
    <name type="scientific">termite gut metagenome</name>
    <dbReference type="NCBI Taxonomy" id="433724"/>
    <lineage>
        <taxon>unclassified sequences</taxon>
        <taxon>metagenomes</taxon>
        <taxon>organismal metagenomes</taxon>
    </lineage>
</organism>
<dbReference type="InterPro" id="IPR008928">
    <property type="entry name" value="6-hairpin_glycosidase_sf"/>
</dbReference>
<comment type="caution">
    <text evidence="2">The sequence shown here is derived from an EMBL/GenBank/DDBJ whole genome shotgun (WGS) entry which is preliminary data.</text>
</comment>
<feature type="domain" description="Mannosylglycerate hydrolase MGH1-like glycoside hydrolase" evidence="1">
    <location>
        <begin position="2"/>
        <end position="161"/>
    </location>
</feature>
<dbReference type="Gene3D" id="1.50.10.10">
    <property type="match status" value="1"/>
</dbReference>
<sequence length="293" mass="33804">KISALIGNGLEKEWNDKAQAVHEKLQSYLWDDKRGACYDRNRSNERMPALIHNNLRAMYFGSFTQPMADRFVKEHLMNPREFFTPFPLPSIAVNDTAFRNHSNNDWSGQPEGLTYQRAIRALENYGYFSEITVFGEKLIDCVGKRNTFPQQFDPFTGEFSEADKRTDYGPTALGILEYISRFYGIHIQFDEIYWGALGRDKHETSYTQHWDGDAFSVQTKDGTTTGFINGKEMFRVTNGVRVVTDWKGKVTKIINIKGIPLDVDYRIDGKKQLVKLLPNQILNISRRNHGKRS</sequence>